<proteinExistence type="predicted"/>
<reference evidence="3" key="1">
    <citation type="submission" date="2018-10" db="EMBL/GenBank/DDBJ databases">
        <title>FDA dAtabase for Regulatory Grade micrObial Sequences (FDA-ARGOS): Supporting development and validation of Infectious Disease Dx tests.</title>
        <authorList>
            <person name="Kerrigan L."/>
            <person name="Tallon L."/>
            <person name="Sadzewicz L."/>
            <person name="Sengamalay N."/>
            <person name="Ott S."/>
            <person name="Godinez A."/>
            <person name="Nagaraj S."/>
            <person name="Vavikolanu K."/>
            <person name="Nadendla S."/>
            <person name="George J."/>
            <person name="Sichtig H."/>
        </authorList>
    </citation>
    <scope>NUCLEOTIDE SEQUENCE [LARGE SCALE GENOMIC DNA]</scope>
    <source>
        <strain evidence="3">FDAARGOS_311</strain>
    </source>
</reference>
<accession>A0A505HUW8</accession>
<sequence>MENGKQAQPYQLLVDLFLSEQSLDVTTTRDSSVINVKEVVRRSPRLGRFAGYADDFVKPVFINKGQQGFIFRFEHNKRDLCLKLFYDYQAPYTVQERTLAFICPFACESRAFARLCDLHENGHWAVQCHGWMYLTDSQLQQLQRVSGRERHDPNWNNARWAIVKDFIAEDPLSRQDEGFQQIMSNFVIPRRGHIMPQDVKKENYRGMTGKEDWKDFSYKTLVQIFKHALTSDIPEDIIEPPEPKGPNKEDWGEQSTHSFFTQTLFKVVNEALKHAWMVLHNSNEPPQIGTGDKAKCTNQTDDSRFSPDLAIVQPSRKQFLSSKYENLVPGDVKEAKRWNREVEKKDPAKYNLVFRQIQQYSKQIQQRYGIVITGRELVLVRCRLEKIESGIGADRARREPRNPPPRSHTRNPSDITELSSLSSGFEQMSVSGTSYKDDMTNIEFAPLQRVHIPYSAHGPGKLTVRLALWGICMLAAAPGTSTLLQTGYPYDLHSCMQAQGGFFHLSSGEVTSTMPEGAQLVDAPRNLVVANNHSFSAELVRTAERHPSGIGFIVTLQDVTLPRLVVGEANRFWSRVKQQWFRMMLADGEVIWEELEN</sequence>
<dbReference type="VEuPathDB" id="FungiDB:ASPNIDRAFT2_42763"/>
<dbReference type="VEuPathDB" id="FungiDB:ATCC64974_109610"/>
<organism evidence="2 3">
    <name type="scientific">Aspergillus niger</name>
    <dbReference type="NCBI Taxonomy" id="5061"/>
    <lineage>
        <taxon>Eukaryota</taxon>
        <taxon>Fungi</taxon>
        <taxon>Dikarya</taxon>
        <taxon>Ascomycota</taxon>
        <taxon>Pezizomycotina</taxon>
        <taxon>Eurotiomycetes</taxon>
        <taxon>Eurotiomycetidae</taxon>
        <taxon>Eurotiales</taxon>
        <taxon>Aspergillaceae</taxon>
        <taxon>Aspergillus</taxon>
        <taxon>Aspergillus subgen. Circumdati</taxon>
    </lineage>
</organism>
<dbReference type="Proteomes" id="UP000197666">
    <property type="component" value="Unassembled WGS sequence"/>
</dbReference>
<comment type="caution">
    <text evidence="2">The sequence shown here is derived from an EMBL/GenBank/DDBJ whole genome shotgun (WGS) entry which is preliminary data.</text>
</comment>
<dbReference type="InterPro" id="IPR025213">
    <property type="entry name" value="Sim4_Fta2"/>
</dbReference>
<dbReference type="EMBL" id="NKJJ02000001">
    <property type="protein sequence ID" value="TPR01422.1"/>
    <property type="molecule type" value="Genomic_DNA"/>
</dbReference>
<name>A0A505HUW8_ASPNG</name>
<evidence type="ECO:0000313" key="3">
    <source>
        <dbReference type="Proteomes" id="UP000197666"/>
    </source>
</evidence>
<gene>
    <name evidence="2" type="ORF">CAN33_0039225</name>
</gene>
<evidence type="ECO:0000313" key="2">
    <source>
        <dbReference type="EMBL" id="TPR01422.1"/>
    </source>
</evidence>
<dbReference type="Pfam" id="PF13095">
    <property type="entry name" value="FTA2"/>
    <property type="match status" value="1"/>
</dbReference>
<dbReference type="VEuPathDB" id="FungiDB:An18g02790"/>
<feature type="region of interest" description="Disordered" evidence="1">
    <location>
        <begin position="393"/>
        <end position="418"/>
    </location>
</feature>
<dbReference type="AlphaFoldDB" id="A0A505HUW8"/>
<protein>
    <submittedName>
        <fullName evidence="2">Uncharacterized protein</fullName>
    </submittedName>
</protein>
<evidence type="ECO:0000256" key="1">
    <source>
        <dbReference type="SAM" id="MobiDB-lite"/>
    </source>
</evidence>